<dbReference type="SUPFAM" id="SSF52200">
    <property type="entry name" value="Toll/Interleukin receptor TIR domain"/>
    <property type="match status" value="1"/>
</dbReference>
<dbReference type="InterPro" id="IPR000157">
    <property type="entry name" value="TIR_dom"/>
</dbReference>
<protein>
    <submittedName>
        <fullName evidence="4">FxSxx-COOH system tetratricopeptide repeat protein</fullName>
    </submittedName>
</protein>
<dbReference type="Pfam" id="PF13374">
    <property type="entry name" value="TPR_10"/>
    <property type="match status" value="1"/>
</dbReference>
<accession>A0ABY9I2Z2</accession>
<dbReference type="Pfam" id="PF00931">
    <property type="entry name" value="NB-ARC"/>
    <property type="match status" value="1"/>
</dbReference>
<dbReference type="Proteomes" id="UP001229952">
    <property type="component" value="Chromosome"/>
</dbReference>
<dbReference type="RefSeq" id="WP_306087050.1">
    <property type="nucleotide sequence ID" value="NZ_CP120992.1"/>
</dbReference>
<dbReference type="Gene3D" id="3.40.50.300">
    <property type="entry name" value="P-loop containing nucleotide triphosphate hydrolases"/>
    <property type="match status" value="1"/>
</dbReference>
<evidence type="ECO:0000259" key="3">
    <source>
        <dbReference type="Pfam" id="PF13676"/>
    </source>
</evidence>
<feature type="compositionally biased region" description="Basic and acidic residues" evidence="1">
    <location>
        <begin position="124"/>
        <end position="134"/>
    </location>
</feature>
<dbReference type="SUPFAM" id="SSF52540">
    <property type="entry name" value="P-loop containing nucleoside triphosphate hydrolases"/>
    <property type="match status" value="1"/>
</dbReference>
<feature type="domain" description="TIR" evidence="3">
    <location>
        <begin position="165"/>
        <end position="278"/>
    </location>
</feature>
<dbReference type="InterPro" id="IPR035897">
    <property type="entry name" value="Toll_tir_struct_dom_sf"/>
</dbReference>
<keyword evidence="5" id="KW-1185">Reference proteome</keyword>
<organism evidence="4 5">
    <name type="scientific">Streptomyces laculatispora</name>
    <dbReference type="NCBI Taxonomy" id="887464"/>
    <lineage>
        <taxon>Bacteria</taxon>
        <taxon>Bacillati</taxon>
        <taxon>Actinomycetota</taxon>
        <taxon>Actinomycetes</taxon>
        <taxon>Kitasatosporales</taxon>
        <taxon>Streptomycetaceae</taxon>
        <taxon>Streptomyces</taxon>
    </lineage>
</organism>
<evidence type="ECO:0000313" key="4">
    <source>
        <dbReference type="EMBL" id="WLQ40694.1"/>
    </source>
</evidence>
<dbReference type="Gene3D" id="1.25.40.10">
    <property type="entry name" value="Tetratricopeptide repeat domain"/>
    <property type="match status" value="2"/>
</dbReference>
<dbReference type="Pfam" id="PF13424">
    <property type="entry name" value="TPR_12"/>
    <property type="match status" value="1"/>
</dbReference>
<sequence length="1109" mass="122360">MNGDERPLLIEPVVGWLREVGPGAVQCVGVDLRGPLNARNEEDSEAWPYEEEELAFSVFLDGAPHFVCEVLDDPGLVLHRFGGTYGPARFLVTAGTATGPAVLRLTISNQWGAPVRRHELHCRIQESADPDGSRVRPPGRWLPRPGADPDGSGNTAPPAGTDTAITLSFADTDRAWAAWTADRLERRGVTVRQQRWDPPAGVSPTDGLRELARSRGRILLLLSRRYVQLGGHGPDAWDRALHEVVGPDRDRFAAIWFTHSTPLGGAVSLLDPLELYGAGADDAERRLLVRLGLPTGPLPEDVAARPGPHHPAHTPEVWGGVPRRNTRFTGREELLGSLCEAFHTGGPGAVVTLSGMPGVGKTQLAAEYVYRFGFEYDVVWWVPADRRALYRQKLAELAPELGLSTGAEYGERLRAVRDSLRRGDPHSHWLLVLDGADEPEQIWDLVPTGPGHVLITSRNPEWGEHNSDLVEVPVYGRDESVAFILRRAPRLTRTEADRLAEALEDLPLLLDQTAGWLNDSDMSVEEYIELLGGGIDQDVVKVSADFPLTFRTAWSILLNKLRDTVPESVDLLRLCGFFAPGSIPVRLLRDMPPGGLPERLSGLMNDPLLWNRAIRQLRQYSVVWLEFQDSDGGLSVASIHLHRMVHQIVRKDMPDRDRRAYADVARRALAAADPGDPADPGRWPEYAALTPHLKWAEVLDSEDPNVQQLVLNCLRYMYLSGEYGSGVRFAAPAMESWQTLLGPAHPRIWDLRHHYANLLRALGDYRTSEAVERTTAEFLAAERGELDPDHLRAAGGLAADLRGLGRYQEALELSVSIRDRDRRLLGRDDPRTLNAENNLAVSLRLLGRYQQALEQDELTLERRRSVLPPQAPATLYSEINLAMDLRLLGRHREAEVALRETAGRHLRRMGGNNPQTLRAQYHLTLCQYALEGADSALPALTATRDGSLRLLGEHDPLTLLITAAAAGAEREAGDPRQALRLHEQVVDGYRRMLGDRHPYTIGVEGNLGLMRWTLGDPEAAGYETERARVLMAEAVGTGHPWAIGCALNATILRMRTGRTEEAHALGGANGPRATEALGPGHPLSIACREADESVRAGSLAFWPFEPLII</sequence>
<dbReference type="EMBL" id="CP120992">
    <property type="protein sequence ID" value="WLQ40694.1"/>
    <property type="molecule type" value="Genomic_DNA"/>
</dbReference>
<name>A0ABY9I2Z2_9ACTN</name>
<dbReference type="PANTHER" id="PTHR46082:SF6">
    <property type="entry name" value="AAA+ ATPASE DOMAIN-CONTAINING PROTEIN-RELATED"/>
    <property type="match status" value="1"/>
</dbReference>
<dbReference type="SUPFAM" id="SSF48452">
    <property type="entry name" value="TPR-like"/>
    <property type="match status" value="2"/>
</dbReference>
<feature type="domain" description="NB-ARC" evidence="2">
    <location>
        <begin position="341"/>
        <end position="462"/>
    </location>
</feature>
<proteinExistence type="predicted"/>
<dbReference type="InterPro" id="IPR027417">
    <property type="entry name" value="P-loop_NTPase"/>
</dbReference>
<dbReference type="NCBIfam" id="NF040586">
    <property type="entry name" value="FxSxx_TPR"/>
    <property type="match status" value="1"/>
</dbReference>
<dbReference type="InterPro" id="IPR011990">
    <property type="entry name" value="TPR-like_helical_dom_sf"/>
</dbReference>
<reference evidence="4 5" key="1">
    <citation type="submission" date="2023-03" db="EMBL/GenBank/DDBJ databases">
        <title>Isolation and description of six Streptomyces strains from soil environments, able to metabolize different microbial glucans.</title>
        <authorList>
            <person name="Widen T."/>
            <person name="Larsbrink J."/>
        </authorList>
    </citation>
    <scope>NUCLEOTIDE SEQUENCE [LARGE SCALE GENOMIC DNA]</scope>
    <source>
        <strain evidence="4 5">Mut2</strain>
    </source>
</reference>
<dbReference type="InterPro" id="IPR053137">
    <property type="entry name" value="NLR-like"/>
</dbReference>
<dbReference type="PANTHER" id="PTHR46082">
    <property type="entry name" value="ATP/GTP-BINDING PROTEIN-RELATED"/>
    <property type="match status" value="1"/>
</dbReference>
<evidence type="ECO:0000259" key="2">
    <source>
        <dbReference type="Pfam" id="PF00931"/>
    </source>
</evidence>
<feature type="region of interest" description="Disordered" evidence="1">
    <location>
        <begin position="124"/>
        <end position="162"/>
    </location>
</feature>
<gene>
    <name evidence="4" type="primary">fxsT</name>
    <name evidence="4" type="ORF">P8A22_12290</name>
</gene>
<dbReference type="InterPro" id="IPR002182">
    <property type="entry name" value="NB-ARC"/>
</dbReference>
<evidence type="ECO:0000313" key="5">
    <source>
        <dbReference type="Proteomes" id="UP001229952"/>
    </source>
</evidence>
<dbReference type="Pfam" id="PF13676">
    <property type="entry name" value="TIR_2"/>
    <property type="match status" value="1"/>
</dbReference>
<evidence type="ECO:0000256" key="1">
    <source>
        <dbReference type="SAM" id="MobiDB-lite"/>
    </source>
</evidence>